<gene>
    <name evidence="1" type="ORF">BpHYR1_022821</name>
</gene>
<reference evidence="1 2" key="1">
    <citation type="journal article" date="2018" name="Sci. Rep.">
        <title>Genomic signatures of local adaptation to the degree of environmental predictability in rotifers.</title>
        <authorList>
            <person name="Franch-Gras L."/>
            <person name="Hahn C."/>
            <person name="Garcia-Roger E.M."/>
            <person name="Carmona M.J."/>
            <person name="Serra M."/>
            <person name="Gomez A."/>
        </authorList>
    </citation>
    <scope>NUCLEOTIDE SEQUENCE [LARGE SCALE GENOMIC DNA]</scope>
    <source>
        <strain evidence="1">HYR1</strain>
    </source>
</reference>
<keyword evidence="2" id="KW-1185">Reference proteome</keyword>
<sequence length="69" mass="8072">MSSSKNQTLLLTGQMTAKNRIILMFLLKAQEVLNLKLVLQRFRLIAINRARFFKSKSIDHDVQNRDQLI</sequence>
<evidence type="ECO:0000313" key="1">
    <source>
        <dbReference type="EMBL" id="RNA13255.1"/>
    </source>
</evidence>
<comment type="caution">
    <text evidence="1">The sequence shown here is derived from an EMBL/GenBank/DDBJ whole genome shotgun (WGS) entry which is preliminary data.</text>
</comment>
<evidence type="ECO:0000313" key="2">
    <source>
        <dbReference type="Proteomes" id="UP000276133"/>
    </source>
</evidence>
<proteinExistence type="predicted"/>
<dbReference type="Proteomes" id="UP000276133">
    <property type="component" value="Unassembled WGS sequence"/>
</dbReference>
<name>A0A3M7QQK6_BRAPC</name>
<protein>
    <submittedName>
        <fullName evidence="1">Uncharacterized protein</fullName>
    </submittedName>
</protein>
<dbReference type="AlphaFoldDB" id="A0A3M7QQK6"/>
<accession>A0A3M7QQK6</accession>
<organism evidence="1 2">
    <name type="scientific">Brachionus plicatilis</name>
    <name type="common">Marine rotifer</name>
    <name type="synonym">Brachionus muelleri</name>
    <dbReference type="NCBI Taxonomy" id="10195"/>
    <lineage>
        <taxon>Eukaryota</taxon>
        <taxon>Metazoa</taxon>
        <taxon>Spiralia</taxon>
        <taxon>Gnathifera</taxon>
        <taxon>Rotifera</taxon>
        <taxon>Eurotatoria</taxon>
        <taxon>Monogononta</taxon>
        <taxon>Pseudotrocha</taxon>
        <taxon>Ploima</taxon>
        <taxon>Brachionidae</taxon>
        <taxon>Brachionus</taxon>
    </lineage>
</organism>
<dbReference type="EMBL" id="REGN01005465">
    <property type="protein sequence ID" value="RNA13255.1"/>
    <property type="molecule type" value="Genomic_DNA"/>
</dbReference>